<evidence type="ECO:0000313" key="2">
    <source>
        <dbReference type="Proteomes" id="UP001234989"/>
    </source>
</evidence>
<name>A0AAF0PZF3_SOLVR</name>
<dbReference type="Proteomes" id="UP001234989">
    <property type="component" value="Chromosome 1"/>
</dbReference>
<feature type="non-terminal residue" evidence="1">
    <location>
        <position position="12"/>
    </location>
</feature>
<organism evidence="1 2">
    <name type="scientific">Solanum verrucosum</name>
    <dbReference type="NCBI Taxonomy" id="315347"/>
    <lineage>
        <taxon>Eukaryota</taxon>
        <taxon>Viridiplantae</taxon>
        <taxon>Streptophyta</taxon>
        <taxon>Embryophyta</taxon>
        <taxon>Tracheophyta</taxon>
        <taxon>Spermatophyta</taxon>
        <taxon>Magnoliopsida</taxon>
        <taxon>eudicotyledons</taxon>
        <taxon>Gunneridae</taxon>
        <taxon>Pentapetalae</taxon>
        <taxon>asterids</taxon>
        <taxon>lamiids</taxon>
        <taxon>Solanales</taxon>
        <taxon>Solanaceae</taxon>
        <taxon>Solanoideae</taxon>
        <taxon>Solaneae</taxon>
        <taxon>Solanum</taxon>
    </lineage>
</organism>
<keyword evidence="2" id="KW-1185">Reference proteome</keyword>
<accession>A0AAF0PZF3</accession>
<reference evidence="1" key="1">
    <citation type="submission" date="2023-08" db="EMBL/GenBank/DDBJ databases">
        <title>A de novo genome assembly of Solanum verrucosum Schlechtendal, a Mexican diploid species geographically isolated from the other diploid A-genome species in potato relatives.</title>
        <authorList>
            <person name="Hosaka K."/>
        </authorList>
    </citation>
    <scope>NUCLEOTIDE SEQUENCE</scope>
    <source>
        <tissue evidence="1">Young leaves</tissue>
    </source>
</reference>
<evidence type="ECO:0000313" key="1">
    <source>
        <dbReference type="EMBL" id="WMV11336.1"/>
    </source>
</evidence>
<gene>
    <name evidence="1" type="ORF">MTR67_004721</name>
</gene>
<proteinExistence type="predicted"/>
<sequence>MYTYILMFTSPY</sequence>
<protein>
    <submittedName>
        <fullName evidence="1">Uncharacterized protein</fullName>
    </submittedName>
</protein>
<dbReference type="EMBL" id="CP133612">
    <property type="protein sequence ID" value="WMV11336.1"/>
    <property type="molecule type" value="Genomic_DNA"/>
</dbReference>